<dbReference type="Pfam" id="PF08386">
    <property type="entry name" value="Abhydrolase_4"/>
    <property type="match status" value="1"/>
</dbReference>
<proteinExistence type="inferred from homology"/>
<evidence type="ECO:0000256" key="4">
    <source>
        <dbReference type="SAM" id="SignalP"/>
    </source>
</evidence>
<evidence type="ECO:0000256" key="3">
    <source>
        <dbReference type="ARBA" id="ARBA00022801"/>
    </source>
</evidence>
<comment type="caution">
    <text evidence="7">The sequence shown here is derived from an EMBL/GenBank/DDBJ whole genome shotgun (WGS) entry which is preliminary data.</text>
</comment>
<evidence type="ECO:0000313" key="7">
    <source>
        <dbReference type="EMBL" id="GIJ60954.1"/>
    </source>
</evidence>
<evidence type="ECO:0000256" key="1">
    <source>
        <dbReference type="ARBA" id="ARBA00010088"/>
    </source>
</evidence>
<gene>
    <name evidence="7" type="ORF">Vau01_084700</name>
</gene>
<evidence type="ECO:0000259" key="5">
    <source>
        <dbReference type="Pfam" id="PF00561"/>
    </source>
</evidence>
<keyword evidence="2 4" id="KW-0732">Signal</keyword>
<accession>A0A8J4E4D3</accession>
<evidence type="ECO:0000256" key="2">
    <source>
        <dbReference type="ARBA" id="ARBA00022729"/>
    </source>
</evidence>
<name>A0A8J4E4D3_9ACTN</name>
<dbReference type="Gene3D" id="3.40.50.1820">
    <property type="entry name" value="alpha/beta hydrolase"/>
    <property type="match status" value="1"/>
</dbReference>
<dbReference type="AlphaFoldDB" id="A0A8J4E4D3"/>
<dbReference type="EMBL" id="BOPG01000061">
    <property type="protein sequence ID" value="GIJ60954.1"/>
    <property type="molecule type" value="Genomic_DNA"/>
</dbReference>
<dbReference type="SUPFAM" id="SSF53474">
    <property type="entry name" value="alpha/beta-Hydrolases"/>
    <property type="match status" value="1"/>
</dbReference>
<protein>
    <submittedName>
        <fullName evidence="7">Peptidase</fullName>
    </submittedName>
</protein>
<dbReference type="PANTHER" id="PTHR43248">
    <property type="entry name" value="2-SUCCINYL-6-HYDROXY-2,4-CYCLOHEXADIENE-1-CARBOXYLATE SYNTHASE"/>
    <property type="match status" value="1"/>
</dbReference>
<dbReference type="InterPro" id="IPR029058">
    <property type="entry name" value="AB_hydrolase_fold"/>
</dbReference>
<keyword evidence="8" id="KW-1185">Reference proteome</keyword>
<evidence type="ECO:0000259" key="6">
    <source>
        <dbReference type="Pfam" id="PF08386"/>
    </source>
</evidence>
<dbReference type="InterPro" id="IPR051601">
    <property type="entry name" value="Serine_prot/Carboxylest_S33"/>
</dbReference>
<feature type="domain" description="AB hydrolase-1" evidence="5">
    <location>
        <begin position="106"/>
        <end position="321"/>
    </location>
</feature>
<feature type="domain" description="Peptidase S33 tripeptidyl aminopeptidase-like C-terminal" evidence="6">
    <location>
        <begin position="417"/>
        <end position="509"/>
    </location>
</feature>
<comment type="similarity">
    <text evidence="1">Belongs to the peptidase S33 family.</text>
</comment>
<organism evidence="7 8">
    <name type="scientific">Virgisporangium aurantiacum</name>
    <dbReference type="NCBI Taxonomy" id="175570"/>
    <lineage>
        <taxon>Bacteria</taxon>
        <taxon>Bacillati</taxon>
        <taxon>Actinomycetota</taxon>
        <taxon>Actinomycetes</taxon>
        <taxon>Micromonosporales</taxon>
        <taxon>Micromonosporaceae</taxon>
        <taxon>Virgisporangium</taxon>
    </lineage>
</organism>
<keyword evidence="3" id="KW-0378">Hydrolase</keyword>
<reference evidence="7" key="1">
    <citation type="submission" date="2021-01" db="EMBL/GenBank/DDBJ databases">
        <title>Whole genome shotgun sequence of Virgisporangium aurantiacum NBRC 16421.</title>
        <authorList>
            <person name="Komaki H."/>
            <person name="Tamura T."/>
        </authorList>
    </citation>
    <scope>NUCLEOTIDE SEQUENCE</scope>
    <source>
        <strain evidence="7">NBRC 16421</strain>
    </source>
</reference>
<dbReference type="PANTHER" id="PTHR43248:SF29">
    <property type="entry name" value="TRIPEPTIDYL AMINOPEPTIDASE"/>
    <property type="match status" value="1"/>
</dbReference>
<feature type="chain" id="PRO_5035269864" evidence="4">
    <location>
        <begin position="27"/>
        <end position="511"/>
    </location>
</feature>
<dbReference type="InterPro" id="IPR013595">
    <property type="entry name" value="Pept_S33_TAP-like_C"/>
</dbReference>
<feature type="signal peptide" evidence="4">
    <location>
        <begin position="1"/>
        <end position="26"/>
    </location>
</feature>
<dbReference type="InterPro" id="IPR000073">
    <property type="entry name" value="AB_hydrolase_1"/>
</dbReference>
<evidence type="ECO:0000313" key="8">
    <source>
        <dbReference type="Proteomes" id="UP000612585"/>
    </source>
</evidence>
<sequence length="511" mass="54760">MRRRTRWCVTVLVTVLAVGTPTGWAAADTRPAAGEAALARFHQQRLDWKSCKENADDAVGTSLDEAGARCTRVTVPVDYHRPGGRTLTVAIARIAASDQAGRIGPLIINLGGPALSPFPLLPDARAAMGATGAKFDLIAMDPRFVGRSTPVDCGWPQSWLPRSAGADRESFNRMTALSRDLAQRCARKYGDVLPHASTNNIARDMDVIRGALGAPRLSYLGYSQGTYLGSVYLQMFPGRADRFVLDSAIDPDRPGFDIVRDNAPARAAALREWAELVARFDDTFHLGATTEAVLSTVDRVYEVSAERPLRVGRFQVDDTAIAPLFSGGLVSDSEATAADLATTAGLLARAANGETVEPGKSLEATLTGMFTGDGSAFRSQQTALMCGTAGQSRNVEWYWRDIQAHRAAGPLFEPQSRNITPCAFWPAPAERPVRVRNGAPALIVNAAGDIDALLPMGQAMHRALSGSRMITLDGVREHMVYLLRGAPCVDDAVNAYLNTGQLPPADTTCAE</sequence>
<dbReference type="Proteomes" id="UP000612585">
    <property type="component" value="Unassembled WGS sequence"/>
</dbReference>
<dbReference type="RefSeq" id="WP_204005628.1">
    <property type="nucleotide sequence ID" value="NZ_BOPG01000061.1"/>
</dbReference>
<dbReference type="Pfam" id="PF00561">
    <property type="entry name" value="Abhydrolase_1"/>
    <property type="match status" value="1"/>
</dbReference>
<dbReference type="GO" id="GO:0016787">
    <property type="term" value="F:hydrolase activity"/>
    <property type="evidence" value="ECO:0007669"/>
    <property type="project" value="UniProtKB-KW"/>
</dbReference>